<gene>
    <name evidence="6" type="ORF">Nlim_0591</name>
</gene>
<feature type="binding site" evidence="4">
    <location>
        <position position="112"/>
    </location>
    <ligand>
        <name>Mn(2+)</name>
        <dbReference type="ChEBI" id="CHEBI:29035"/>
        <label>1</label>
    </ligand>
</feature>
<dbReference type="EMBL" id="AEGP01000029">
    <property type="protein sequence ID" value="EGG42410.1"/>
    <property type="molecule type" value="Genomic_DNA"/>
</dbReference>
<dbReference type="Proteomes" id="UP000004348">
    <property type="component" value="Chromosome"/>
</dbReference>
<dbReference type="PIRSF" id="PIRSF036979">
    <property type="entry name" value="Arginase"/>
    <property type="match status" value="1"/>
</dbReference>
<dbReference type="InterPro" id="IPR006035">
    <property type="entry name" value="Ureohydrolase"/>
</dbReference>
<dbReference type="GO" id="GO:0046872">
    <property type="term" value="F:metal ion binding"/>
    <property type="evidence" value="ECO:0007669"/>
    <property type="project" value="UniProtKB-KW"/>
</dbReference>
<dbReference type="GO" id="GO:0008783">
    <property type="term" value="F:agmatinase activity"/>
    <property type="evidence" value="ECO:0007669"/>
    <property type="project" value="TreeGrafter"/>
</dbReference>
<dbReference type="InterPro" id="IPR023696">
    <property type="entry name" value="Ureohydrolase_dom_sf"/>
</dbReference>
<dbReference type="PANTHER" id="PTHR11358:SF26">
    <property type="entry name" value="GUANIDINO ACID HYDROLASE, MITOCHONDRIAL"/>
    <property type="match status" value="1"/>
</dbReference>
<dbReference type="CDD" id="cd11593">
    <property type="entry name" value="Agmatinase-like_2"/>
    <property type="match status" value="1"/>
</dbReference>
<feature type="binding site" evidence="4">
    <location>
        <position position="219"/>
    </location>
    <ligand>
        <name>Mn(2+)</name>
        <dbReference type="ChEBI" id="CHEBI:29035"/>
        <label>1</label>
    </ligand>
</feature>
<feature type="binding site" evidence="4">
    <location>
        <position position="132"/>
    </location>
    <ligand>
        <name>Mn(2+)</name>
        <dbReference type="ChEBI" id="CHEBI:29035"/>
        <label>1</label>
    </ligand>
</feature>
<evidence type="ECO:0000256" key="3">
    <source>
        <dbReference type="ARBA" id="ARBA00022801"/>
    </source>
</evidence>
<evidence type="ECO:0000256" key="5">
    <source>
        <dbReference type="RuleBase" id="RU003684"/>
    </source>
</evidence>
<dbReference type="Pfam" id="PF00491">
    <property type="entry name" value="Arginase"/>
    <property type="match status" value="1"/>
</dbReference>
<accession>F3KJD3</accession>
<dbReference type="InterPro" id="IPR005925">
    <property type="entry name" value="Agmatinase-rel"/>
</dbReference>
<dbReference type="SUPFAM" id="SSF52768">
    <property type="entry name" value="Arginase/deacetylase"/>
    <property type="match status" value="1"/>
</dbReference>
<dbReference type="PROSITE" id="PS51409">
    <property type="entry name" value="ARGINASE_2"/>
    <property type="match status" value="1"/>
</dbReference>
<proteinExistence type="inferred from homology"/>
<comment type="cofactor">
    <cofactor evidence="4">
        <name>Mn(2+)</name>
        <dbReference type="ChEBI" id="CHEBI:29035"/>
    </cofactor>
    <text evidence="4">Binds 2 manganese ions per subunit.</text>
</comment>
<keyword evidence="3 5" id="KW-0378">Hydrolase</keyword>
<organism evidence="6">
    <name type="scientific">Candidatus Nitrosarchaeum limnium SFB1</name>
    <dbReference type="NCBI Taxonomy" id="886738"/>
    <lineage>
        <taxon>Archaea</taxon>
        <taxon>Nitrososphaerota</taxon>
        <taxon>Nitrososphaeria</taxon>
        <taxon>Nitrosopumilales</taxon>
        <taxon>Nitrosopumilaceae</taxon>
        <taxon>Nitrosarchaeum</taxon>
    </lineage>
</organism>
<dbReference type="Gene3D" id="3.40.800.10">
    <property type="entry name" value="Ureohydrolase domain"/>
    <property type="match status" value="1"/>
</dbReference>
<comment type="caution">
    <text evidence="6">The sequence shown here is derived from an EMBL/GenBank/DDBJ whole genome shotgun (WGS) entry which is preliminary data.</text>
</comment>
<evidence type="ECO:0000313" key="6">
    <source>
        <dbReference type="EMBL" id="EGG42410.1"/>
    </source>
</evidence>
<dbReference type="PROSITE" id="PS01053">
    <property type="entry name" value="ARGINASE_1"/>
    <property type="match status" value="1"/>
</dbReference>
<dbReference type="AlphaFoldDB" id="F3KJD3"/>
<feature type="binding site" evidence="4">
    <location>
        <position position="217"/>
    </location>
    <ligand>
        <name>Mn(2+)</name>
        <dbReference type="ChEBI" id="CHEBI:29035"/>
        <label>1</label>
    </ligand>
</feature>
<feature type="binding site" evidence="4">
    <location>
        <position position="134"/>
    </location>
    <ligand>
        <name>Mn(2+)</name>
        <dbReference type="ChEBI" id="CHEBI:29035"/>
        <label>1</label>
    </ligand>
</feature>
<keyword evidence="2 4" id="KW-0479">Metal-binding</keyword>
<reference evidence="6" key="1">
    <citation type="journal article" date="2011" name="PLoS ONE">
        <title>Genome of a low-salinity ammonia-oxidizing archaeon determined by single-cell and metagenomic analysis.</title>
        <authorList>
            <person name="Blainey P.C."/>
            <person name="Mosier A.C."/>
            <person name="Potanina A."/>
            <person name="Francis C.A."/>
            <person name="Quake S.R."/>
        </authorList>
    </citation>
    <scope>NUCLEOTIDE SEQUENCE [LARGE SCALE GENOMIC DNA]</scope>
    <source>
        <strain evidence="6">SFB1</strain>
    </source>
</reference>
<feature type="binding site" evidence="4">
    <location>
        <position position="136"/>
    </location>
    <ligand>
        <name>Mn(2+)</name>
        <dbReference type="ChEBI" id="CHEBI:29035"/>
        <label>1</label>
    </ligand>
</feature>
<sequence length="293" mass="32776">MSFLDLYMNRNPMITASSSDSEPVATVFGIPFDSTHSYKPGCRFGPDVIRDAFNNIEIFHPQFGMDLESVNIEDLGNTTHTVVASEMIDMVGKITKELVAKKRQLFILGGEHSLTFGTYMSFPKETGYVVFDAHYDLRDEFANTKLSHAAYLRRIVEQRGADNILHVGARAFVKEELEFLKEHNIKTITDRQVREGKGPQMLKDFSSSFNSMYTSFDLDVLDPAYAPGVGNPEAAGMTSRELFDLIYSLENKNVTGVDIVELNPQYDNGATASIAAKIMSTLIAMNLSRLNYH</sequence>
<comment type="similarity">
    <text evidence="1">Belongs to the arginase family. Agmatinase subfamily.</text>
</comment>
<keyword evidence="4" id="KW-0464">Manganese</keyword>
<name>F3KJD3_9ARCH</name>
<dbReference type="PANTHER" id="PTHR11358">
    <property type="entry name" value="ARGINASE/AGMATINASE"/>
    <property type="match status" value="1"/>
</dbReference>
<dbReference type="HOGENOM" id="CLU_039478_0_2_2"/>
<evidence type="ECO:0000256" key="4">
    <source>
        <dbReference type="PIRSR" id="PIRSR036979-1"/>
    </source>
</evidence>
<dbReference type="InterPro" id="IPR020855">
    <property type="entry name" value="Ureohydrolase_Mn_BS"/>
</dbReference>
<dbReference type="STRING" id="886738.Nlim_0591"/>
<protein>
    <submittedName>
        <fullName evidence="6">Putative agmatinase</fullName>
    </submittedName>
</protein>
<dbReference type="NCBIfam" id="TIGR01230">
    <property type="entry name" value="agmatinase"/>
    <property type="match status" value="1"/>
</dbReference>
<evidence type="ECO:0000256" key="2">
    <source>
        <dbReference type="ARBA" id="ARBA00022723"/>
    </source>
</evidence>
<dbReference type="GO" id="GO:0033389">
    <property type="term" value="P:putrescine biosynthetic process from arginine, via agmatine"/>
    <property type="evidence" value="ECO:0007669"/>
    <property type="project" value="TreeGrafter"/>
</dbReference>
<evidence type="ECO:0000256" key="1">
    <source>
        <dbReference type="ARBA" id="ARBA00009227"/>
    </source>
</evidence>
<dbReference type="PATRIC" id="fig|886738.10.peg.662"/>